<proteinExistence type="predicted"/>
<dbReference type="InterPro" id="IPR050109">
    <property type="entry name" value="HTH-type_TetR-like_transc_reg"/>
</dbReference>
<reference evidence="5 6" key="1">
    <citation type="submission" date="2023-05" db="EMBL/GenBank/DDBJ databases">
        <title>Streptantibioticus silvisoli sp. nov., acidotolerant actinomycetes 1 from pine litter.</title>
        <authorList>
            <person name="Swiecimska M."/>
            <person name="Golinska P."/>
            <person name="Sangal V."/>
            <person name="Wachnowicz B."/>
            <person name="Goodfellow M."/>
        </authorList>
    </citation>
    <scope>NUCLEOTIDE SEQUENCE [LARGE SCALE GENOMIC DNA]</scope>
    <source>
        <strain evidence="5 6">DSM 42109</strain>
    </source>
</reference>
<dbReference type="PROSITE" id="PS50977">
    <property type="entry name" value="HTH_TETR_2"/>
    <property type="match status" value="1"/>
</dbReference>
<feature type="domain" description="HTH tetR-type" evidence="4">
    <location>
        <begin position="1"/>
        <end position="61"/>
    </location>
</feature>
<dbReference type="PANTHER" id="PTHR30055">
    <property type="entry name" value="HTH-TYPE TRANSCRIPTIONAL REGULATOR RUTR"/>
    <property type="match status" value="1"/>
</dbReference>
<name>A0ABT6ZV07_9ACTN</name>
<dbReference type="Pfam" id="PF00440">
    <property type="entry name" value="TetR_N"/>
    <property type="match status" value="1"/>
</dbReference>
<evidence type="ECO:0000256" key="2">
    <source>
        <dbReference type="PROSITE-ProRule" id="PRU00335"/>
    </source>
</evidence>
<comment type="caution">
    <text evidence="5">The sequence shown here is derived from an EMBL/GenBank/DDBJ whole genome shotgun (WGS) entry which is preliminary data.</text>
</comment>
<dbReference type="InterPro" id="IPR001647">
    <property type="entry name" value="HTH_TetR"/>
</dbReference>
<keyword evidence="1 2" id="KW-0238">DNA-binding</keyword>
<gene>
    <name evidence="5" type="ORF">NMN56_011050</name>
</gene>
<feature type="compositionally biased region" description="Low complexity" evidence="3">
    <location>
        <begin position="142"/>
        <end position="154"/>
    </location>
</feature>
<evidence type="ECO:0000313" key="6">
    <source>
        <dbReference type="Proteomes" id="UP001214441"/>
    </source>
</evidence>
<feature type="region of interest" description="Disordered" evidence="3">
    <location>
        <begin position="251"/>
        <end position="272"/>
    </location>
</feature>
<dbReference type="SUPFAM" id="SSF46689">
    <property type="entry name" value="Homeodomain-like"/>
    <property type="match status" value="1"/>
</dbReference>
<evidence type="ECO:0000259" key="4">
    <source>
        <dbReference type="PROSITE" id="PS50977"/>
    </source>
</evidence>
<dbReference type="Gene3D" id="1.10.357.10">
    <property type="entry name" value="Tetracycline Repressor, domain 2"/>
    <property type="match status" value="1"/>
</dbReference>
<sequence>MGHREELMAAARRCLEKRGYARTTSRHLATEAGAPLGTINYHYGSKEALLNAALMESIREWGDRMHAQGGSGPASEPADGGGVTERLERMWSGVLDSVRTDRPMLVATFEAFAQAEHSEEVRRQIADEFERARPEMAALLHGTGPAGPEATPGPEEAPGPEATPGPEAAEATDANEATGNAEGSGEAEDPGATGAGGGSETGISEAATARAVGSVHMALVAGLTQQWLVDPERAPSAAELAHGLRVVARSLEAERDTSGTPALRPAPDRLPT</sequence>
<accession>A0ABT6ZV07</accession>
<feature type="region of interest" description="Disordered" evidence="3">
    <location>
        <begin position="140"/>
        <end position="202"/>
    </location>
</feature>
<dbReference type="Proteomes" id="UP001214441">
    <property type="component" value="Unassembled WGS sequence"/>
</dbReference>
<dbReference type="EMBL" id="JANCPR020000009">
    <property type="protein sequence ID" value="MDJ1132476.1"/>
    <property type="molecule type" value="Genomic_DNA"/>
</dbReference>
<evidence type="ECO:0000313" key="5">
    <source>
        <dbReference type="EMBL" id="MDJ1132476.1"/>
    </source>
</evidence>
<dbReference type="RefSeq" id="WP_274044170.1">
    <property type="nucleotide sequence ID" value="NZ_JANCPR020000009.1"/>
</dbReference>
<feature type="DNA-binding region" description="H-T-H motif" evidence="2">
    <location>
        <begin position="24"/>
        <end position="43"/>
    </location>
</feature>
<keyword evidence="6" id="KW-1185">Reference proteome</keyword>
<dbReference type="PRINTS" id="PR00455">
    <property type="entry name" value="HTHTETR"/>
</dbReference>
<dbReference type="PANTHER" id="PTHR30055:SF219">
    <property type="entry name" value="TRANSCRIPTIONAL REGULATORY PROTEIN"/>
    <property type="match status" value="1"/>
</dbReference>
<evidence type="ECO:0000256" key="1">
    <source>
        <dbReference type="ARBA" id="ARBA00023125"/>
    </source>
</evidence>
<evidence type="ECO:0000256" key="3">
    <source>
        <dbReference type="SAM" id="MobiDB-lite"/>
    </source>
</evidence>
<protein>
    <submittedName>
        <fullName evidence="5">TetR/AcrR family transcriptional regulator</fullName>
    </submittedName>
</protein>
<dbReference type="InterPro" id="IPR009057">
    <property type="entry name" value="Homeodomain-like_sf"/>
</dbReference>
<organism evidence="5 6">
    <name type="scientific">Streptomyces iconiensis</name>
    <dbReference type="NCBI Taxonomy" id="1384038"/>
    <lineage>
        <taxon>Bacteria</taxon>
        <taxon>Bacillati</taxon>
        <taxon>Actinomycetota</taxon>
        <taxon>Actinomycetes</taxon>
        <taxon>Kitasatosporales</taxon>
        <taxon>Streptomycetaceae</taxon>
        <taxon>Streptomyces</taxon>
    </lineage>
</organism>
<feature type="compositionally biased region" description="Low complexity" evidence="3">
    <location>
        <begin position="164"/>
        <end position="181"/>
    </location>
</feature>